<keyword evidence="4" id="KW-0547">Nucleotide-binding</keyword>
<proteinExistence type="predicted"/>
<feature type="compositionally biased region" description="Polar residues" evidence="7">
    <location>
        <begin position="295"/>
        <end position="307"/>
    </location>
</feature>
<dbReference type="AlphaFoldDB" id="A0A5M3MKS1"/>
<comment type="caution">
    <text evidence="9">The sequence shown here is derived from an EMBL/GenBank/DDBJ whole genome shotgun (WGS) entry which is preliminary data.</text>
</comment>
<dbReference type="GO" id="GO:0005524">
    <property type="term" value="F:ATP binding"/>
    <property type="evidence" value="ECO:0007669"/>
    <property type="project" value="UniProtKB-KW"/>
</dbReference>
<evidence type="ECO:0000256" key="3">
    <source>
        <dbReference type="ARBA" id="ARBA00022694"/>
    </source>
</evidence>
<keyword evidence="3" id="KW-0819">tRNA processing</keyword>
<evidence type="ECO:0000256" key="5">
    <source>
        <dbReference type="ARBA" id="ARBA00022840"/>
    </source>
</evidence>
<dbReference type="GeneID" id="19201108"/>
<sequence length="517" mass="57253">MAERAATNAAHLGVPHRTLRIPWGEAPYPRMPSPGQRIENIAREARYRLMFDEMTNHGSTVLAMAHHGDDQVETGLMRLARGTTKLGEGGMRPVRRWGMGGDTKNGRLAFVGAEGMRRWMSRPLLEVRKDRILATCEANGLEYIDDPTNFQPSICLRNAIRHLMHNNGQMGDVELPKDIQDQLAKVEGVIDMSGGVEHIRSRIREASMTVSDVNEQVSAVLASAILPSPPGTLLLSCNGLGAVQDPLVRHSIALRVLRYASFQPWGSIRSDANRRQDSINRLVTALWAPWPSNLSKGRATSSSSFRNSPPLRSKSMPPPMDTSARTFPQSKTSQETQLDSIPDAFSVGSGVFWRRAVLRPHGYLLLGAIAARRALDSKDTTAWLATRLPAYRGHDVTLIAEELNHALQGSLKAEGKENIEVLWDCRFAVRFNLARIPLHVRKAVKDGASVAIAPGGKCYYLPSVVLLRDGYEGARVEQYDLPIPERLATLTESGRIDHKKGDNAWVEFEFVRLLSDT</sequence>
<evidence type="ECO:0000256" key="1">
    <source>
        <dbReference type="ARBA" id="ARBA00013267"/>
    </source>
</evidence>
<dbReference type="KEGG" id="cput:CONPUDRAFT_137947"/>
<keyword evidence="2" id="KW-0436">Ligase</keyword>
<organism evidence="9 10">
    <name type="scientific">Coniophora puteana (strain RWD-64-598)</name>
    <name type="common">Brown rot fungus</name>
    <dbReference type="NCBI Taxonomy" id="741705"/>
    <lineage>
        <taxon>Eukaryota</taxon>
        <taxon>Fungi</taxon>
        <taxon>Dikarya</taxon>
        <taxon>Basidiomycota</taxon>
        <taxon>Agaricomycotina</taxon>
        <taxon>Agaricomycetes</taxon>
        <taxon>Agaricomycetidae</taxon>
        <taxon>Boletales</taxon>
        <taxon>Coniophorineae</taxon>
        <taxon>Coniophoraceae</taxon>
        <taxon>Coniophora</taxon>
    </lineage>
</organism>
<dbReference type="RefSeq" id="XP_007770041.1">
    <property type="nucleotide sequence ID" value="XM_007771851.1"/>
</dbReference>
<dbReference type="PANTHER" id="PTHR43033:SF1">
    <property type="entry name" value="TRNA(ILE)-LYSIDINE SYNTHASE-RELATED"/>
    <property type="match status" value="1"/>
</dbReference>
<dbReference type="Gene3D" id="3.40.50.620">
    <property type="entry name" value="HUPs"/>
    <property type="match status" value="1"/>
</dbReference>
<keyword evidence="5" id="KW-0067">ATP-binding</keyword>
<feature type="region of interest" description="Disordered" evidence="7">
    <location>
        <begin position="295"/>
        <end position="337"/>
    </location>
</feature>
<dbReference type="Pfam" id="PF01171">
    <property type="entry name" value="ATP_bind_3"/>
    <property type="match status" value="1"/>
</dbReference>
<dbReference type="OrthoDB" id="434144at2759"/>
<protein>
    <recommendedName>
        <fullName evidence="1">tRNA(Ile)-lysidine synthetase</fullName>
        <ecNumber evidence="1">6.3.4.19</ecNumber>
    </recommendedName>
</protein>
<name>A0A5M3MKS1_CONPW</name>
<dbReference type="SUPFAM" id="SSF52402">
    <property type="entry name" value="Adenine nucleotide alpha hydrolases-like"/>
    <property type="match status" value="1"/>
</dbReference>
<keyword evidence="10" id="KW-1185">Reference proteome</keyword>
<dbReference type="InterPro" id="IPR011063">
    <property type="entry name" value="TilS/TtcA_N"/>
</dbReference>
<dbReference type="Proteomes" id="UP000053558">
    <property type="component" value="Unassembled WGS sequence"/>
</dbReference>
<feature type="domain" description="tRNA(Ile)-lysidine/2-thiocytidine synthase N-terminal" evidence="8">
    <location>
        <begin position="9"/>
        <end position="162"/>
    </location>
</feature>
<dbReference type="CDD" id="cd01992">
    <property type="entry name" value="TilS_N"/>
    <property type="match status" value="1"/>
</dbReference>
<dbReference type="OMA" id="GPWGAVW"/>
<reference evidence="10" key="1">
    <citation type="journal article" date="2012" name="Science">
        <title>The Paleozoic origin of enzymatic lignin decomposition reconstructed from 31 fungal genomes.</title>
        <authorList>
            <person name="Floudas D."/>
            <person name="Binder M."/>
            <person name="Riley R."/>
            <person name="Barry K."/>
            <person name="Blanchette R.A."/>
            <person name="Henrissat B."/>
            <person name="Martinez A.T."/>
            <person name="Otillar R."/>
            <person name="Spatafora J.W."/>
            <person name="Yadav J.S."/>
            <person name="Aerts A."/>
            <person name="Benoit I."/>
            <person name="Boyd A."/>
            <person name="Carlson A."/>
            <person name="Copeland A."/>
            <person name="Coutinho P.M."/>
            <person name="de Vries R.P."/>
            <person name="Ferreira P."/>
            <person name="Findley K."/>
            <person name="Foster B."/>
            <person name="Gaskell J."/>
            <person name="Glotzer D."/>
            <person name="Gorecki P."/>
            <person name="Heitman J."/>
            <person name="Hesse C."/>
            <person name="Hori C."/>
            <person name="Igarashi K."/>
            <person name="Jurgens J.A."/>
            <person name="Kallen N."/>
            <person name="Kersten P."/>
            <person name="Kohler A."/>
            <person name="Kuees U."/>
            <person name="Kumar T.K.A."/>
            <person name="Kuo A."/>
            <person name="LaButti K."/>
            <person name="Larrondo L.F."/>
            <person name="Lindquist E."/>
            <person name="Ling A."/>
            <person name="Lombard V."/>
            <person name="Lucas S."/>
            <person name="Lundell T."/>
            <person name="Martin R."/>
            <person name="McLaughlin D.J."/>
            <person name="Morgenstern I."/>
            <person name="Morin E."/>
            <person name="Murat C."/>
            <person name="Nagy L.G."/>
            <person name="Nolan M."/>
            <person name="Ohm R.A."/>
            <person name="Patyshakuliyeva A."/>
            <person name="Rokas A."/>
            <person name="Ruiz-Duenas F.J."/>
            <person name="Sabat G."/>
            <person name="Salamov A."/>
            <person name="Samejima M."/>
            <person name="Schmutz J."/>
            <person name="Slot J.C."/>
            <person name="St John F."/>
            <person name="Stenlid J."/>
            <person name="Sun H."/>
            <person name="Sun S."/>
            <person name="Syed K."/>
            <person name="Tsang A."/>
            <person name="Wiebenga A."/>
            <person name="Young D."/>
            <person name="Pisabarro A."/>
            <person name="Eastwood D.C."/>
            <person name="Martin F."/>
            <person name="Cullen D."/>
            <person name="Grigoriev I.V."/>
            <person name="Hibbett D.S."/>
        </authorList>
    </citation>
    <scope>NUCLEOTIDE SEQUENCE [LARGE SCALE GENOMIC DNA]</scope>
    <source>
        <strain evidence="10">RWD-64-598 SS2</strain>
    </source>
</reference>
<dbReference type="EMBL" id="JH711580">
    <property type="protein sequence ID" value="EIW79666.1"/>
    <property type="molecule type" value="Genomic_DNA"/>
</dbReference>
<dbReference type="EC" id="6.3.4.19" evidence="1"/>
<dbReference type="PANTHER" id="PTHR43033">
    <property type="entry name" value="TRNA(ILE)-LYSIDINE SYNTHASE-RELATED"/>
    <property type="match status" value="1"/>
</dbReference>
<evidence type="ECO:0000313" key="10">
    <source>
        <dbReference type="Proteomes" id="UP000053558"/>
    </source>
</evidence>
<dbReference type="GO" id="GO:0008033">
    <property type="term" value="P:tRNA processing"/>
    <property type="evidence" value="ECO:0007669"/>
    <property type="project" value="UniProtKB-KW"/>
</dbReference>
<comment type="catalytic activity">
    <reaction evidence="6">
        <text>cytidine(34) in tRNA(Ile2) + L-lysine + ATP = lysidine(34) in tRNA(Ile2) + AMP + diphosphate + H(+)</text>
        <dbReference type="Rhea" id="RHEA:43744"/>
        <dbReference type="Rhea" id="RHEA-COMP:10625"/>
        <dbReference type="Rhea" id="RHEA-COMP:10670"/>
        <dbReference type="ChEBI" id="CHEBI:15378"/>
        <dbReference type="ChEBI" id="CHEBI:30616"/>
        <dbReference type="ChEBI" id="CHEBI:32551"/>
        <dbReference type="ChEBI" id="CHEBI:33019"/>
        <dbReference type="ChEBI" id="CHEBI:82748"/>
        <dbReference type="ChEBI" id="CHEBI:83665"/>
        <dbReference type="ChEBI" id="CHEBI:456215"/>
        <dbReference type="EC" id="6.3.4.19"/>
    </reaction>
</comment>
<evidence type="ECO:0000256" key="2">
    <source>
        <dbReference type="ARBA" id="ARBA00022598"/>
    </source>
</evidence>
<evidence type="ECO:0000313" key="9">
    <source>
        <dbReference type="EMBL" id="EIW79666.1"/>
    </source>
</evidence>
<evidence type="ECO:0000259" key="8">
    <source>
        <dbReference type="Pfam" id="PF01171"/>
    </source>
</evidence>
<dbReference type="InterPro" id="IPR012094">
    <property type="entry name" value="tRNA_Ile_lys_synt"/>
</dbReference>
<dbReference type="InterPro" id="IPR014729">
    <property type="entry name" value="Rossmann-like_a/b/a_fold"/>
</dbReference>
<dbReference type="InterPro" id="IPR012795">
    <property type="entry name" value="tRNA_Ile_lys_synt_N"/>
</dbReference>
<evidence type="ECO:0000256" key="7">
    <source>
        <dbReference type="SAM" id="MobiDB-lite"/>
    </source>
</evidence>
<accession>A0A5M3MKS1</accession>
<evidence type="ECO:0000256" key="4">
    <source>
        <dbReference type="ARBA" id="ARBA00022741"/>
    </source>
</evidence>
<evidence type="ECO:0000256" key="6">
    <source>
        <dbReference type="ARBA" id="ARBA00048539"/>
    </source>
</evidence>
<dbReference type="GO" id="GO:0032267">
    <property type="term" value="F:tRNA(Ile)-lysidine synthase activity"/>
    <property type="evidence" value="ECO:0007669"/>
    <property type="project" value="UniProtKB-EC"/>
</dbReference>
<gene>
    <name evidence="9" type="ORF">CONPUDRAFT_137947</name>
</gene>
<feature type="compositionally biased region" description="Polar residues" evidence="7">
    <location>
        <begin position="323"/>
        <end position="337"/>
    </location>
</feature>